<dbReference type="EMBL" id="JH767139">
    <property type="protein sequence ID" value="EQC39048.1"/>
    <property type="molecule type" value="Genomic_DNA"/>
</dbReference>
<dbReference type="InParanoid" id="T0S2A6"/>
<evidence type="ECO:0000313" key="1">
    <source>
        <dbReference type="EMBL" id="EQC39048.1"/>
    </source>
</evidence>
<dbReference type="GeneID" id="19943983"/>
<protein>
    <submittedName>
        <fullName evidence="1">Uncharacterized protein</fullName>
    </submittedName>
</protein>
<gene>
    <name evidence="1" type="ORF">SDRG_03256</name>
</gene>
<accession>T0S2A6</accession>
<keyword evidence="2" id="KW-1185">Reference proteome</keyword>
<evidence type="ECO:0000313" key="2">
    <source>
        <dbReference type="Proteomes" id="UP000030762"/>
    </source>
</evidence>
<dbReference type="Proteomes" id="UP000030762">
    <property type="component" value="Unassembled WGS sequence"/>
</dbReference>
<dbReference type="AlphaFoldDB" id="T0S2A6"/>
<proteinExistence type="predicted"/>
<dbReference type="RefSeq" id="XP_008607109.1">
    <property type="nucleotide sequence ID" value="XM_008608887.1"/>
</dbReference>
<reference evidence="1 2" key="1">
    <citation type="submission" date="2012-04" db="EMBL/GenBank/DDBJ databases">
        <title>The Genome Sequence of Saprolegnia declina VS20.</title>
        <authorList>
            <consortium name="The Broad Institute Genome Sequencing Platform"/>
            <person name="Russ C."/>
            <person name="Nusbaum C."/>
            <person name="Tyler B."/>
            <person name="van West P."/>
            <person name="Dieguez-Uribeondo J."/>
            <person name="de Bruijn I."/>
            <person name="Tripathy S."/>
            <person name="Jiang R."/>
            <person name="Young S.K."/>
            <person name="Zeng Q."/>
            <person name="Gargeya S."/>
            <person name="Fitzgerald M."/>
            <person name="Haas B."/>
            <person name="Abouelleil A."/>
            <person name="Alvarado L."/>
            <person name="Arachchi H.M."/>
            <person name="Berlin A."/>
            <person name="Chapman S.B."/>
            <person name="Goldberg J."/>
            <person name="Griggs A."/>
            <person name="Gujja S."/>
            <person name="Hansen M."/>
            <person name="Howarth C."/>
            <person name="Imamovic A."/>
            <person name="Larimer J."/>
            <person name="McCowen C."/>
            <person name="Montmayeur A."/>
            <person name="Murphy C."/>
            <person name="Neiman D."/>
            <person name="Pearson M."/>
            <person name="Priest M."/>
            <person name="Roberts A."/>
            <person name="Saif S."/>
            <person name="Shea T."/>
            <person name="Sisk P."/>
            <person name="Sykes S."/>
            <person name="Wortman J."/>
            <person name="Nusbaum C."/>
            <person name="Birren B."/>
        </authorList>
    </citation>
    <scope>NUCLEOTIDE SEQUENCE [LARGE SCALE GENOMIC DNA]</scope>
    <source>
        <strain evidence="1 2">VS20</strain>
    </source>
</reference>
<name>T0S2A6_SAPDV</name>
<organism evidence="1 2">
    <name type="scientific">Saprolegnia diclina (strain VS20)</name>
    <dbReference type="NCBI Taxonomy" id="1156394"/>
    <lineage>
        <taxon>Eukaryota</taxon>
        <taxon>Sar</taxon>
        <taxon>Stramenopiles</taxon>
        <taxon>Oomycota</taxon>
        <taxon>Saprolegniomycetes</taxon>
        <taxon>Saprolegniales</taxon>
        <taxon>Saprolegniaceae</taxon>
        <taxon>Saprolegnia</taxon>
    </lineage>
</organism>
<sequence length="297" mass="33625">MDLRVCFENFDNVTPGAPRVFLYEVLSNALASAIARMHGEGVWVTPATHNFLVFFKMLLTWQALNNHVATATDDEMPAASRCRWLNLVKAGLYETVPDMEMVPGSDFCNAILRRPPHPVDDVKPAPLAFYDRLAIFLFPSTLPGSTSTFDIDELARHKELDLRFLVLLTNRRVETMGRLPEWALTFDADLVYDLVKLITGRQLIISDDMVTRAADSFQHFVFPVFFPPRLPGAYRPFTAPAALPVLDAAAVMELLRAAFEARDQEIASHEQERGQYLSTIERLMSQLADYEEEETKE</sequence>
<dbReference type="VEuPathDB" id="FungiDB:SDRG_03256"/>